<organism evidence="1">
    <name type="scientific">Anguilla anguilla</name>
    <name type="common">European freshwater eel</name>
    <name type="synonym">Muraena anguilla</name>
    <dbReference type="NCBI Taxonomy" id="7936"/>
    <lineage>
        <taxon>Eukaryota</taxon>
        <taxon>Metazoa</taxon>
        <taxon>Chordata</taxon>
        <taxon>Craniata</taxon>
        <taxon>Vertebrata</taxon>
        <taxon>Euteleostomi</taxon>
        <taxon>Actinopterygii</taxon>
        <taxon>Neopterygii</taxon>
        <taxon>Teleostei</taxon>
        <taxon>Anguilliformes</taxon>
        <taxon>Anguillidae</taxon>
        <taxon>Anguilla</taxon>
    </lineage>
</organism>
<proteinExistence type="predicted"/>
<reference evidence="1" key="1">
    <citation type="submission" date="2014-11" db="EMBL/GenBank/DDBJ databases">
        <authorList>
            <person name="Amaro Gonzalez C."/>
        </authorList>
    </citation>
    <scope>NUCLEOTIDE SEQUENCE</scope>
</reference>
<protein>
    <submittedName>
        <fullName evidence="1">Uncharacterized protein</fullName>
    </submittedName>
</protein>
<accession>A0A0E9VMD8</accession>
<sequence length="13" mass="1402">MGGLCSVVSEQEY</sequence>
<dbReference type="EMBL" id="GBXM01029308">
    <property type="protein sequence ID" value="JAH79269.1"/>
    <property type="molecule type" value="Transcribed_RNA"/>
</dbReference>
<name>A0A0E9VMD8_ANGAN</name>
<evidence type="ECO:0000313" key="1">
    <source>
        <dbReference type="EMBL" id="JAH79269.1"/>
    </source>
</evidence>
<reference evidence="1" key="2">
    <citation type="journal article" date="2015" name="Fish Shellfish Immunol.">
        <title>Early steps in the European eel (Anguilla anguilla)-Vibrio vulnificus interaction in the gills: Role of the RtxA13 toxin.</title>
        <authorList>
            <person name="Callol A."/>
            <person name="Pajuelo D."/>
            <person name="Ebbesson L."/>
            <person name="Teles M."/>
            <person name="MacKenzie S."/>
            <person name="Amaro C."/>
        </authorList>
    </citation>
    <scope>NUCLEOTIDE SEQUENCE</scope>
</reference>